<comment type="cofactor">
    <cofactor evidence="1">
        <name>Mg(2+)</name>
        <dbReference type="ChEBI" id="CHEBI:18420"/>
    </cofactor>
</comment>
<dbReference type="GO" id="GO:0005777">
    <property type="term" value="C:peroxisome"/>
    <property type="evidence" value="ECO:0007669"/>
    <property type="project" value="UniProtKB-SubCell"/>
</dbReference>
<keyword evidence="5" id="KW-0547">Nucleotide-binding</keyword>
<keyword evidence="7" id="KW-0460">Magnesium</keyword>
<feature type="non-terminal residue" evidence="12">
    <location>
        <position position="213"/>
    </location>
</feature>
<dbReference type="Gene3D" id="3.30.300.30">
    <property type="match status" value="1"/>
</dbReference>
<evidence type="ECO:0000256" key="5">
    <source>
        <dbReference type="ARBA" id="ARBA00022741"/>
    </source>
</evidence>
<protein>
    <submittedName>
        <fullName evidence="12">AMP-binding domain containing protein</fullName>
    </submittedName>
</protein>
<dbReference type="InterPro" id="IPR000873">
    <property type="entry name" value="AMP-dep_synth/lig_dom"/>
</dbReference>
<dbReference type="Gene3D" id="3.40.50.980">
    <property type="match status" value="1"/>
</dbReference>
<gene>
    <name evidence="12" type="ORF">BDFB_014825</name>
</gene>
<keyword evidence="8" id="KW-0576">Peroxisome</keyword>
<keyword evidence="9" id="KW-0732">Signal</keyword>
<evidence type="ECO:0000256" key="1">
    <source>
        <dbReference type="ARBA" id="ARBA00001946"/>
    </source>
</evidence>
<dbReference type="Pfam" id="PF00501">
    <property type="entry name" value="AMP-binding"/>
    <property type="match status" value="1"/>
</dbReference>
<evidence type="ECO:0000256" key="2">
    <source>
        <dbReference type="ARBA" id="ARBA00004275"/>
    </source>
</evidence>
<comment type="subcellular location">
    <subcellularLocation>
        <location evidence="2">Peroxisome</location>
    </subcellularLocation>
</comment>
<comment type="caution">
    <text evidence="12">The sequence shown here is derived from an EMBL/GenBank/DDBJ whole genome shotgun (WGS) entry which is preliminary data.</text>
</comment>
<keyword evidence="13" id="KW-1185">Reference proteome</keyword>
<evidence type="ECO:0000313" key="12">
    <source>
        <dbReference type="EMBL" id="RZC32784.1"/>
    </source>
</evidence>
<evidence type="ECO:0000256" key="7">
    <source>
        <dbReference type="ARBA" id="ARBA00022842"/>
    </source>
</evidence>
<dbReference type="Proteomes" id="UP000292052">
    <property type="component" value="Unassembled WGS sequence"/>
</dbReference>
<comment type="similarity">
    <text evidence="3">Belongs to the ATP-dependent AMP-binding enzyme family.</text>
</comment>
<dbReference type="PANTHER" id="PTHR24096:SF423">
    <property type="entry name" value="GM05240P"/>
    <property type="match status" value="1"/>
</dbReference>
<dbReference type="Gene3D" id="2.30.38.10">
    <property type="entry name" value="Luciferase, Domain 3"/>
    <property type="match status" value="1"/>
</dbReference>
<feature type="chain" id="PRO_5019803797" evidence="9">
    <location>
        <begin position="25"/>
        <end position="213"/>
    </location>
</feature>
<dbReference type="GO" id="GO:0016405">
    <property type="term" value="F:CoA-ligase activity"/>
    <property type="evidence" value="ECO:0007669"/>
    <property type="project" value="TreeGrafter"/>
</dbReference>
<dbReference type="GO" id="GO:0046872">
    <property type="term" value="F:metal ion binding"/>
    <property type="evidence" value="ECO:0007669"/>
    <property type="project" value="UniProtKB-KW"/>
</dbReference>
<name>A0A482VJD8_ASBVE</name>
<dbReference type="AlphaFoldDB" id="A0A482VJD8"/>
<feature type="non-terminal residue" evidence="12">
    <location>
        <position position="1"/>
    </location>
</feature>
<dbReference type="SUPFAM" id="SSF56801">
    <property type="entry name" value="Acetyl-CoA synthetase-like"/>
    <property type="match status" value="1"/>
</dbReference>
<organism evidence="12 13">
    <name type="scientific">Asbolus verrucosus</name>
    <name type="common">Desert ironclad beetle</name>
    <dbReference type="NCBI Taxonomy" id="1661398"/>
    <lineage>
        <taxon>Eukaryota</taxon>
        <taxon>Metazoa</taxon>
        <taxon>Ecdysozoa</taxon>
        <taxon>Arthropoda</taxon>
        <taxon>Hexapoda</taxon>
        <taxon>Insecta</taxon>
        <taxon>Pterygota</taxon>
        <taxon>Neoptera</taxon>
        <taxon>Endopterygota</taxon>
        <taxon>Coleoptera</taxon>
        <taxon>Polyphaga</taxon>
        <taxon>Cucujiformia</taxon>
        <taxon>Tenebrionidae</taxon>
        <taxon>Pimeliinae</taxon>
        <taxon>Asbolus</taxon>
    </lineage>
</organism>
<dbReference type="EMBL" id="QDEB01094604">
    <property type="protein sequence ID" value="RZC32784.1"/>
    <property type="molecule type" value="Genomic_DNA"/>
</dbReference>
<evidence type="ECO:0000256" key="8">
    <source>
        <dbReference type="ARBA" id="ARBA00023140"/>
    </source>
</evidence>
<evidence type="ECO:0000256" key="3">
    <source>
        <dbReference type="ARBA" id="ARBA00006432"/>
    </source>
</evidence>
<dbReference type="Pfam" id="PF13193">
    <property type="entry name" value="AMP-binding_C"/>
    <property type="match status" value="1"/>
</dbReference>
<feature type="signal peptide" evidence="9">
    <location>
        <begin position="1"/>
        <end position="24"/>
    </location>
</feature>
<evidence type="ECO:0000259" key="10">
    <source>
        <dbReference type="Pfam" id="PF00501"/>
    </source>
</evidence>
<evidence type="ECO:0000313" key="13">
    <source>
        <dbReference type="Proteomes" id="UP000292052"/>
    </source>
</evidence>
<keyword evidence="6" id="KW-0067">ATP-binding</keyword>
<proteinExistence type="inferred from homology"/>
<dbReference type="GO" id="GO:0005524">
    <property type="term" value="F:ATP binding"/>
    <property type="evidence" value="ECO:0007669"/>
    <property type="project" value="UniProtKB-KW"/>
</dbReference>
<evidence type="ECO:0000256" key="6">
    <source>
        <dbReference type="ARBA" id="ARBA00022840"/>
    </source>
</evidence>
<accession>A0A482VJD8</accession>
<dbReference type="STRING" id="1661398.A0A482VJD8"/>
<sequence>HKITKLFAVPPILLFLVKSPLVEKYDVSSIQDILCGGALVPKELEEMVEERLKVKSVRQVFGMTEASGAATILPKNVKKYGTVGKVTVSFKIKVCDVDSGKALPPNQIGELRMFGDGVMKGYLGNDEESKTTFDDEGFLRSGDLGYYDEEGFFYIVDRLKEIIKYKGFQVSPAELESLLIQHPAVKDAGIVGIPDERAGEVPLAFIVKQPNKN</sequence>
<evidence type="ECO:0000256" key="4">
    <source>
        <dbReference type="ARBA" id="ARBA00022723"/>
    </source>
</evidence>
<feature type="domain" description="AMP-binding enzyme C-terminal" evidence="11">
    <location>
        <begin position="174"/>
        <end position="210"/>
    </location>
</feature>
<keyword evidence="4" id="KW-0479">Metal-binding</keyword>
<dbReference type="InterPro" id="IPR045851">
    <property type="entry name" value="AMP-bd_C_sf"/>
</dbReference>
<reference evidence="12 13" key="1">
    <citation type="submission" date="2017-03" db="EMBL/GenBank/DDBJ databases">
        <title>Genome of the blue death feigning beetle - Asbolus verrucosus.</title>
        <authorList>
            <person name="Rider S.D."/>
        </authorList>
    </citation>
    <scope>NUCLEOTIDE SEQUENCE [LARGE SCALE GENOMIC DNA]</scope>
    <source>
        <strain evidence="12">Butters</strain>
        <tissue evidence="12">Head and leg muscle</tissue>
    </source>
</reference>
<evidence type="ECO:0000256" key="9">
    <source>
        <dbReference type="SAM" id="SignalP"/>
    </source>
</evidence>
<dbReference type="InterPro" id="IPR025110">
    <property type="entry name" value="AMP-bd_C"/>
</dbReference>
<evidence type="ECO:0000259" key="11">
    <source>
        <dbReference type="Pfam" id="PF13193"/>
    </source>
</evidence>
<dbReference type="PANTHER" id="PTHR24096">
    <property type="entry name" value="LONG-CHAIN-FATTY-ACID--COA LIGASE"/>
    <property type="match status" value="1"/>
</dbReference>
<feature type="domain" description="AMP-dependent synthetase/ligase" evidence="10">
    <location>
        <begin position="1"/>
        <end position="123"/>
    </location>
</feature>
<dbReference type="OrthoDB" id="10253869at2759"/>